<organism evidence="2 3">
    <name type="scientific">Romeriopsis navalis LEGE 11480</name>
    <dbReference type="NCBI Taxonomy" id="2777977"/>
    <lineage>
        <taxon>Bacteria</taxon>
        <taxon>Bacillati</taxon>
        <taxon>Cyanobacteriota</taxon>
        <taxon>Cyanophyceae</taxon>
        <taxon>Leptolyngbyales</taxon>
        <taxon>Leptolyngbyaceae</taxon>
        <taxon>Romeriopsis</taxon>
        <taxon>Romeriopsis navalis</taxon>
    </lineage>
</organism>
<comment type="caution">
    <text evidence="2">The sequence shown here is derived from an EMBL/GenBank/DDBJ whole genome shotgun (WGS) entry which is preliminary data.</text>
</comment>
<dbReference type="RefSeq" id="WP_264328209.1">
    <property type="nucleotide sequence ID" value="NZ_JADEXQ010000192.1"/>
</dbReference>
<proteinExistence type="predicted"/>
<dbReference type="Proteomes" id="UP000625316">
    <property type="component" value="Unassembled WGS sequence"/>
</dbReference>
<feature type="transmembrane region" description="Helical" evidence="1">
    <location>
        <begin position="53"/>
        <end position="77"/>
    </location>
</feature>
<feature type="transmembrane region" description="Helical" evidence="1">
    <location>
        <begin position="7"/>
        <end position="33"/>
    </location>
</feature>
<keyword evidence="1" id="KW-1133">Transmembrane helix</keyword>
<sequence length="153" mass="17318">MIGIESILLLSSAAILGIFLGAQIAEAYLFVPIWKEMHPNDFFEQHKSVGPRIYHFFAPLTIAATGIPLATVLIGLLRNSSSNVLFWIMGTSTLAFFSTYFLYFKTANQKFADRKLSNDELPDELQRWGNWHWTRIGFEAIAFGCSIILLLNK</sequence>
<dbReference type="AlphaFoldDB" id="A0A928Z6W1"/>
<keyword evidence="1" id="KW-0812">Transmembrane</keyword>
<accession>A0A928Z6W1</accession>
<feature type="transmembrane region" description="Helical" evidence="1">
    <location>
        <begin position="84"/>
        <end position="103"/>
    </location>
</feature>
<name>A0A928Z6W1_9CYAN</name>
<dbReference type="EMBL" id="JADEXQ010000192">
    <property type="protein sequence ID" value="MBE9033407.1"/>
    <property type="molecule type" value="Genomic_DNA"/>
</dbReference>
<protein>
    <submittedName>
        <fullName evidence="2">DUF1772 domain-containing protein</fullName>
    </submittedName>
</protein>
<keyword evidence="3" id="KW-1185">Reference proteome</keyword>
<gene>
    <name evidence="2" type="ORF">IQ266_27125</name>
</gene>
<keyword evidence="1" id="KW-0472">Membrane</keyword>
<evidence type="ECO:0000313" key="3">
    <source>
        <dbReference type="Proteomes" id="UP000625316"/>
    </source>
</evidence>
<evidence type="ECO:0000313" key="2">
    <source>
        <dbReference type="EMBL" id="MBE9033407.1"/>
    </source>
</evidence>
<feature type="transmembrane region" description="Helical" evidence="1">
    <location>
        <begin position="132"/>
        <end position="151"/>
    </location>
</feature>
<reference evidence="2" key="1">
    <citation type="submission" date="2020-10" db="EMBL/GenBank/DDBJ databases">
        <authorList>
            <person name="Castelo-Branco R."/>
            <person name="Eusebio N."/>
            <person name="Adriana R."/>
            <person name="Vieira A."/>
            <person name="Brugerolle De Fraissinette N."/>
            <person name="Rezende De Castro R."/>
            <person name="Schneider M.P."/>
            <person name="Vasconcelos V."/>
            <person name="Leao P.N."/>
        </authorList>
    </citation>
    <scope>NUCLEOTIDE SEQUENCE</scope>
    <source>
        <strain evidence="2">LEGE 11480</strain>
    </source>
</reference>
<evidence type="ECO:0000256" key="1">
    <source>
        <dbReference type="SAM" id="Phobius"/>
    </source>
</evidence>